<evidence type="ECO:0000256" key="1">
    <source>
        <dbReference type="SAM" id="Phobius"/>
    </source>
</evidence>
<dbReference type="AlphaFoldDB" id="A0A1L9SUJ6"/>
<dbReference type="EMBL" id="KV878336">
    <property type="protein sequence ID" value="OJJ50757.1"/>
    <property type="molecule type" value="Genomic_DNA"/>
</dbReference>
<evidence type="ECO:0000313" key="2">
    <source>
        <dbReference type="EMBL" id="OJJ50757.1"/>
    </source>
</evidence>
<dbReference type="VEuPathDB" id="FungiDB:ASPZODRAFT_126680"/>
<sequence length="58" mass="6561">MLFPSNLDDLNDPLIFNNNASRVYRTVSAICSFGSGSVLASSWLFYNYARDYLLESCE</sequence>
<reference evidence="3" key="1">
    <citation type="journal article" date="2017" name="Genome Biol.">
        <title>Comparative genomics reveals high biological diversity and specific adaptations in the industrially and medically important fungal genus Aspergillus.</title>
        <authorList>
            <person name="de Vries R.P."/>
            <person name="Riley R."/>
            <person name="Wiebenga A."/>
            <person name="Aguilar-Osorio G."/>
            <person name="Amillis S."/>
            <person name="Uchima C.A."/>
            <person name="Anderluh G."/>
            <person name="Asadollahi M."/>
            <person name="Askin M."/>
            <person name="Barry K."/>
            <person name="Battaglia E."/>
            <person name="Bayram O."/>
            <person name="Benocci T."/>
            <person name="Braus-Stromeyer S.A."/>
            <person name="Caldana C."/>
            <person name="Canovas D."/>
            <person name="Cerqueira G.C."/>
            <person name="Chen F."/>
            <person name="Chen W."/>
            <person name="Choi C."/>
            <person name="Clum A."/>
            <person name="Dos Santos R.A."/>
            <person name="Damasio A.R."/>
            <person name="Diallinas G."/>
            <person name="Emri T."/>
            <person name="Fekete E."/>
            <person name="Flipphi M."/>
            <person name="Freyberg S."/>
            <person name="Gallo A."/>
            <person name="Gournas C."/>
            <person name="Habgood R."/>
            <person name="Hainaut M."/>
            <person name="Harispe M.L."/>
            <person name="Henrissat B."/>
            <person name="Hilden K.S."/>
            <person name="Hope R."/>
            <person name="Hossain A."/>
            <person name="Karabika E."/>
            <person name="Karaffa L."/>
            <person name="Karanyi Z."/>
            <person name="Krasevec N."/>
            <person name="Kuo A."/>
            <person name="Kusch H."/>
            <person name="LaButti K."/>
            <person name="Lagendijk E.L."/>
            <person name="Lapidus A."/>
            <person name="Levasseur A."/>
            <person name="Lindquist E."/>
            <person name="Lipzen A."/>
            <person name="Logrieco A.F."/>
            <person name="MacCabe A."/>
            <person name="Maekelae M.R."/>
            <person name="Malavazi I."/>
            <person name="Melin P."/>
            <person name="Meyer V."/>
            <person name="Mielnichuk N."/>
            <person name="Miskei M."/>
            <person name="Molnar A.P."/>
            <person name="Mule G."/>
            <person name="Ngan C.Y."/>
            <person name="Orejas M."/>
            <person name="Orosz E."/>
            <person name="Ouedraogo J.P."/>
            <person name="Overkamp K.M."/>
            <person name="Park H.-S."/>
            <person name="Perrone G."/>
            <person name="Piumi F."/>
            <person name="Punt P.J."/>
            <person name="Ram A.F."/>
            <person name="Ramon A."/>
            <person name="Rauscher S."/>
            <person name="Record E."/>
            <person name="Riano-Pachon D.M."/>
            <person name="Robert V."/>
            <person name="Roehrig J."/>
            <person name="Ruller R."/>
            <person name="Salamov A."/>
            <person name="Salih N.S."/>
            <person name="Samson R.A."/>
            <person name="Sandor E."/>
            <person name="Sanguinetti M."/>
            <person name="Schuetze T."/>
            <person name="Sepcic K."/>
            <person name="Shelest E."/>
            <person name="Sherlock G."/>
            <person name="Sophianopoulou V."/>
            <person name="Squina F.M."/>
            <person name="Sun H."/>
            <person name="Susca A."/>
            <person name="Todd R.B."/>
            <person name="Tsang A."/>
            <person name="Unkles S.E."/>
            <person name="van de Wiele N."/>
            <person name="van Rossen-Uffink D."/>
            <person name="Oliveira J.V."/>
            <person name="Vesth T.C."/>
            <person name="Visser J."/>
            <person name="Yu J.-H."/>
            <person name="Zhou M."/>
            <person name="Andersen M.R."/>
            <person name="Archer D.B."/>
            <person name="Baker S.E."/>
            <person name="Benoit I."/>
            <person name="Brakhage A.A."/>
            <person name="Braus G.H."/>
            <person name="Fischer R."/>
            <person name="Frisvad J.C."/>
            <person name="Goldman G.H."/>
            <person name="Houbraken J."/>
            <person name="Oakley B."/>
            <person name="Pocsi I."/>
            <person name="Scazzocchio C."/>
            <person name="Seiboth B."/>
            <person name="vanKuyk P.A."/>
            <person name="Wortman J."/>
            <person name="Dyer P.S."/>
            <person name="Grigoriev I.V."/>
        </authorList>
    </citation>
    <scope>NUCLEOTIDE SEQUENCE [LARGE SCALE GENOMIC DNA]</scope>
    <source>
        <strain evidence="3">CBS 506.65</strain>
    </source>
</reference>
<keyword evidence="3" id="KW-1185">Reference proteome</keyword>
<keyword evidence="1" id="KW-0472">Membrane</keyword>
<name>A0A1L9SUJ6_9EURO</name>
<evidence type="ECO:0000313" key="3">
    <source>
        <dbReference type="Proteomes" id="UP000184188"/>
    </source>
</evidence>
<keyword evidence="1" id="KW-1133">Transmembrane helix</keyword>
<protein>
    <submittedName>
        <fullName evidence="2">Uncharacterized protein</fullName>
    </submittedName>
</protein>
<accession>A0A1L9SUJ6</accession>
<gene>
    <name evidence="2" type="ORF">ASPZODRAFT_126680</name>
</gene>
<dbReference type="GeneID" id="34608013"/>
<proteinExistence type="predicted"/>
<keyword evidence="1" id="KW-0812">Transmembrane</keyword>
<dbReference type="RefSeq" id="XP_022585267.1">
    <property type="nucleotide sequence ID" value="XM_022721548.1"/>
</dbReference>
<organism evidence="2 3">
    <name type="scientific">Penicilliopsis zonata CBS 506.65</name>
    <dbReference type="NCBI Taxonomy" id="1073090"/>
    <lineage>
        <taxon>Eukaryota</taxon>
        <taxon>Fungi</taxon>
        <taxon>Dikarya</taxon>
        <taxon>Ascomycota</taxon>
        <taxon>Pezizomycotina</taxon>
        <taxon>Eurotiomycetes</taxon>
        <taxon>Eurotiomycetidae</taxon>
        <taxon>Eurotiales</taxon>
        <taxon>Aspergillaceae</taxon>
        <taxon>Penicilliopsis</taxon>
    </lineage>
</organism>
<dbReference type="Proteomes" id="UP000184188">
    <property type="component" value="Unassembled WGS sequence"/>
</dbReference>
<feature type="transmembrane region" description="Helical" evidence="1">
    <location>
        <begin position="23"/>
        <end position="46"/>
    </location>
</feature>